<organism evidence="5 6">
    <name type="scientific">Aureimonas fodinaquatilis</name>
    <dbReference type="NCBI Taxonomy" id="2565783"/>
    <lineage>
        <taxon>Bacteria</taxon>
        <taxon>Pseudomonadati</taxon>
        <taxon>Pseudomonadota</taxon>
        <taxon>Alphaproteobacteria</taxon>
        <taxon>Hyphomicrobiales</taxon>
        <taxon>Aurantimonadaceae</taxon>
        <taxon>Aureimonas</taxon>
    </lineage>
</organism>
<gene>
    <name evidence="5" type="ORF">FPY71_16635</name>
</gene>
<dbReference type="Pfam" id="PF09375">
    <property type="entry name" value="Peptidase_M75"/>
    <property type="match status" value="1"/>
</dbReference>
<accession>A0A5B0DRM5</accession>
<dbReference type="InterPro" id="IPR038352">
    <property type="entry name" value="Imelysin_sf"/>
</dbReference>
<evidence type="ECO:0000313" key="6">
    <source>
        <dbReference type="Proteomes" id="UP000324738"/>
    </source>
</evidence>
<comment type="caution">
    <text evidence="5">The sequence shown here is derived from an EMBL/GenBank/DDBJ whole genome shotgun (WGS) entry which is preliminary data.</text>
</comment>
<reference evidence="5 6" key="1">
    <citation type="submission" date="2019-08" db="EMBL/GenBank/DDBJ databases">
        <title>Aureimonas fodiniaquatilis sp. nov., isolated from a coal mine wastewater.</title>
        <authorList>
            <person name="Kim W."/>
        </authorList>
    </citation>
    <scope>NUCLEOTIDE SEQUENCE [LARGE SCALE GENOMIC DNA]</scope>
    <source>
        <strain evidence="5 6">CAU 1482</strain>
    </source>
</reference>
<dbReference type="EMBL" id="VTWH01000005">
    <property type="protein sequence ID" value="KAA0968652.1"/>
    <property type="molecule type" value="Genomic_DNA"/>
</dbReference>
<dbReference type="Proteomes" id="UP000324738">
    <property type="component" value="Unassembled WGS sequence"/>
</dbReference>
<proteinExistence type="predicted"/>
<dbReference type="CDD" id="cd14659">
    <property type="entry name" value="Imelysin-like_IPPA"/>
    <property type="match status" value="1"/>
</dbReference>
<feature type="domain" description="Imelysin-like" evidence="4">
    <location>
        <begin position="43"/>
        <end position="333"/>
    </location>
</feature>
<sequence>MRVVLLLLAFFWHGTAIAQEQPVSTPNDAAIVAVMERAVDDFIRPGYRNFFQASAVLDEAMRNLCSAPSQGNLAQARDAFKTTIGTWSQIEILRVGPAIEGHRFERILYYPDRKSIGLKQVQGLLAKPDPAATTVEGLAGKSVAVQGLGALEFLLYGTGADELAQPPAGFRCQYGAAIARNIHDIAHELSDAWDDPDGIARDWKTPGQQNPEFRNAQEAMTALLGVLVHGAEAARDQRIESFYRGPDRTAFPKQALFWRSGNTWVMLSGNLAGLQALYDSSRMADLVPNDSLGTRDSIHFLINAMQNTITTLNPDIETALADSAQRGKLDYLLLSSKDLILRFNDEFGGAIGLAAGFSFSDGD</sequence>
<dbReference type="Gene3D" id="1.20.1420.20">
    <property type="entry name" value="M75 peptidase, HXXE motif"/>
    <property type="match status" value="1"/>
</dbReference>
<dbReference type="InterPro" id="IPR018976">
    <property type="entry name" value="Imelysin-like"/>
</dbReference>
<protein>
    <recommendedName>
        <fullName evidence="4">Imelysin-like domain-containing protein</fullName>
    </recommendedName>
</protein>
<dbReference type="InterPro" id="IPR034984">
    <property type="entry name" value="Imelysin-like_IPPA"/>
</dbReference>
<evidence type="ECO:0000313" key="5">
    <source>
        <dbReference type="EMBL" id="KAA0968652.1"/>
    </source>
</evidence>
<evidence type="ECO:0000256" key="2">
    <source>
        <dbReference type="ARBA" id="ARBA00022729"/>
    </source>
</evidence>
<evidence type="ECO:0000259" key="4">
    <source>
        <dbReference type="Pfam" id="PF09375"/>
    </source>
</evidence>
<evidence type="ECO:0000256" key="1">
    <source>
        <dbReference type="ARBA" id="ARBA00004196"/>
    </source>
</evidence>
<dbReference type="GO" id="GO:0030313">
    <property type="term" value="C:cell envelope"/>
    <property type="evidence" value="ECO:0007669"/>
    <property type="project" value="UniProtKB-SubCell"/>
</dbReference>
<name>A0A5B0DRM5_9HYPH</name>
<feature type="chain" id="PRO_5023145071" description="Imelysin-like domain-containing protein" evidence="3">
    <location>
        <begin position="19"/>
        <end position="363"/>
    </location>
</feature>
<feature type="signal peptide" evidence="3">
    <location>
        <begin position="1"/>
        <end position="18"/>
    </location>
</feature>
<dbReference type="AlphaFoldDB" id="A0A5B0DRM5"/>
<evidence type="ECO:0000256" key="3">
    <source>
        <dbReference type="SAM" id="SignalP"/>
    </source>
</evidence>
<comment type="subcellular location">
    <subcellularLocation>
        <location evidence="1">Cell envelope</location>
    </subcellularLocation>
</comment>
<keyword evidence="6" id="KW-1185">Reference proteome</keyword>
<dbReference type="OrthoDB" id="5729110at2"/>
<keyword evidence="2 3" id="KW-0732">Signal</keyword>